<evidence type="ECO:0000313" key="2">
    <source>
        <dbReference type="EMBL" id="RCK52324.1"/>
    </source>
</evidence>
<feature type="domain" description="CN hydrolase" evidence="1">
    <location>
        <begin position="1"/>
        <end position="237"/>
    </location>
</feature>
<dbReference type="InterPro" id="IPR036526">
    <property type="entry name" value="C-N_Hydrolase_sf"/>
</dbReference>
<accession>A0A367XF81</accession>
<keyword evidence="2" id="KW-0378">Hydrolase</keyword>
<comment type="caution">
    <text evidence="2">The sequence shown here is derived from an EMBL/GenBank/DDBJ whole genome shotgun (WGS) entry which is preliminary data.</text>
</comment>
<gene>
    <name evidence="2" type="ORF">TH25_07410</name>
</gene>
<evidence type="ECO:0000259" key="1">
    <source>
        <dbReference type="PROSITE" id="PS50263"/>
    </source>
</evidence>
<dbReference type="RefSeq" id="WP_114087706.1">
    <property type="nucleotide sequence ID" value="NZ_JPWH01000004.1"/>
</dbReference>
<dbReference type="EMBL" id="JPWH01000004">
    <property type="protein sequence ID" value="RCK52324.1"/>
    <property type="molecule type" value="Genomic_DNA"/>
</dbReference>
<sequence>MKIAAAQTAVSKNISTNAALIRQVISDVAQDGVRLVNFCEGALSGYSKAQIACPDDWRSFDWGVYEAELRSIADICGRLGVFAVVGGAHRLSAMKLPHNSVYVFSDSGDLLTRYDKRFLSNSEVNGWYTPGTEPIIFEVDGYRFGCAICIESQFPEVFIEYERLGADAVLFSSYGIPEHFQIALRAHAGLNCLWISAATPAQEAHKGSAGIIGPDGKWVALCQTCDDISFTTSVLDRLDPEYDVPLQKARPWRAKARLGEIYREKMTADHRSRNRNGY</sequence>
<dbReference type="PANTHER" id="PTHR23088:SF27">
    <property type="entry name" value="DEAMINATED GLUTATHIONE AMIDASE"/>
    <property type="match status" value="1"/>
</dbReference>
<organism evidence="2 3">
    <name type="scientific">Thalassospira profundimaris</name>
    <dbReference type="NCBI Taxonomy" id="502049"/>
    <lineage>
        <taxon>Bacteria</taxon>
        <taxon>Pseudomonadati</taxon>
        <taxon>Pseudomonadota</taxon>
        <taxon>Alphaproteobacteria</taxon>
        <taxon>Rhodospirillales</taxon>
        <taxon>Thalassospiraceae</taxon>
        <taxon>Thalassospira</taxon>
    </lineage>
</organism>
<name>A0A367XF81_9PROT</name>
<dbReference type="CDD" id="cd07197">
    <property type="entry name" value="nitrilase"/>
    <property type="match status" value="1"/>
</dbReference>
<dbReference type="AlphaFoldDB" id="A0A367XF81"/>
<dbReference type="OrthoDB" id="9803803at2"/>
<dbReference type="PROSITE" id="PS50263">
    <property type="entry name" value="CN_HYDROLASE"/>
    <property type="match status" value="1"/>
</dbReference>
<protein>
    <submittedName>
        <fullName evidence="2">Hydrolase</fullName>
    </submittedName>
</protein>
<dbReference type="PANTHER" id="PTHR23088">
    <property type="entry name" value="NITRILASE-RELATED"/>
    <property type="match status" value="1"/>
</dbReference>
<dbReference type="InterPro" id="IPR003010">
    <property type="entry name" value="C-N_Hydrolase"/>
</dbReference>
<evidence type="ECO:0000313" key="3">
    <source>
        <dbReference type="Proteomes" id="UP000252517"/>
    </source>
</evidence>
<dbReference type="Gene3D" id="3.60.110.10">
    <property type="entry name" value="Carbon-nitrogen hydrolase"/>
    <property type="match status" value="1"/>
</dbReference>
<reference evidence="2 3" key="1">
    <citation type="submission" date="2014-07" db="EMBL/GenBank/DDBJ databases">
        <title>Draft genome sequence of Thalassospira profundimaris S25-3-2.</title>
        <authorList>
            <person name="Lai Q."/>
            <person name="Shao Z."/>
        </authorList>
    </citation>
    <scope>NUCLEOTIDE SEQUENCE [LARGE SCALE GENOMIC DNA]</scope>
    <source>
        <strain evidence="2 3">S25-3-2</strain>
    </source>
</reference>
<dbReference type="Proteomes" id="UP000252517">
    <property type="component" value="Unassembled WGS sequence"/>
</dbReference>
<dbReference type="SUPFAM" id="SSF56317">
    <property type="entry name" value="Carbon-nitrogen hydrolase"/>
    <property type="match status" value="1"/>
</dbReference>
<dbReference type="Pfam" id="PF00795">
    <property type="entry name" value="CN_hydrolase"/>
    <property type="match status" value="1"/>
</dbReference>
<proteinExistence type="predicted"/>
<dbReference type="GO" id="GO:0016787">
    <property type="term" value="F:hydrolase activity"/>
    <property type="evidence" value="ECO:0007669"/>
    <property type="project" value="UniProtKB-KW"/>
</dbReference>